<keyword evidence="2" id="KW-1185">Reference proteome</keyword>
<accession>A0A8T0HJT1</accession>
<proteinExistence type="predicted"/>
<organism evidence="1 2">
    <name type="scientific">Ceratodon purpureus</name>
    <name type="common">Fire moss</name>
    <name type="synonym">Dicranum purpureum</name>
    <dbReference type="NCBI Taxonomy" id="3225"/>
    <lineage>
        <taxon>Eukaryota</taxon>
        <taxon>Viridiplantae</taxon>
        <taxon>Streptophyta</taxon>
        <taxon>Embryophyta</taxon>
        <taxon>Bryophyta</taxon>
        <taxon>Bryophytina</taxon>
        <taxon>Bryopsida</taxon>
        <taxon>Dicranidae</taxon>
        <taxon>Pseudoditrichales</taxon>
        <taxon>Ditrichaceae</taxon>
        <taxon>Ceratodon</taxon>
    </lineage>
</organism>
<comment type="caution">
    <text evidence="1">The sequence shown here is derived from an EMBL/GenBank/DDBJ whole genome shotgun (WGS) entry which is preliminary data.</text>
</comment>
<sequence>QQTSRSASISSSPTPILAASFLQKEYSLPSPLTLADRLVSSKSRRSSLVLPMKKGQQTHTKLSLLKLWLSRCCVPYTIPMSMLEKPMMLLSSAVAPSYLRILLRLNKQYIVMKLCKEGQLGIRLLVLLDNDGTGDGTT</sequence>
<gene>
    <name evidence="1" type="ORF">KC19_6G207700</name>
</gene>
<reference evidence="1 2" key="1">
    <citation type="submission" date="2020-06" db="EMBL/GenBank/DDBJ databases">
        <title>WGS assembly of Ceratodon purpureus strain R40.</title>
        <authorList>
            <person name="Carey S.B."/>
            <person name="Jenkins J."/>
            <person name="Shu S."/>
            <person name="Lovell J.T."/>
            <person name="Sreedasyam A."/>
            <person name="Maumus F."/>
            <person name="Tiley G.P."/>
            <person name="Fernandez-Pozo N."/>
            <person name="Barry K."/>
            <person name="Chen C."/>
            <person name="Wang M."/>
            <person name="Lipzen A."/>
            <person name="Daum C."/>
            <person name="Saski C.A."/>
            <person name="Payton A.C."/>
            <person name="Mcbreen J.C."/>
            <person name="Conrad R.E."/>
            <person name="Kollar L.M."/>
            <person name="Olsson S."/>
            <person name="Huttunen S."/>
            <person name="Landis J.B."/>
            <person name="Wickett N.J."/>
            <person name="Johnson M.G."/>
            <person name="Rensing S.A."/>
            <person name="Grimwood J."/>
            <person name="Schmutz J."/>
            <person name="Mcdaniel S.F."/>
        </authorList>
    </citation>
    <scope>NUCLEOTIDE SEQUENCE [LARGE SCALE GENOMIC DNA]</scope>
    <source>
        <strain evidence="1 2">R40</strain>
    </source>
</reference>
<protein>
    <submittedName>
        <fullName evidence="1">Uncharacterized protein</fullName>
    </submittedName>
</protein>
<dbReference type="Proteomes" id="UP000822688">
    <property type="component" value="Chromosome 6"/>
</dbReference>
<dbReference type="EMBL" id="CM026427">
    <property type="protein sequence ID" value="KAG0571048.1"/>
    <property type="molecule type" value="Genomic_DNA"/>
</dbReference>
<name>A0A8T0HJT1_CERPU</name>
<feature type="non-terminal residue" evidence="1">
    <location>
        <position position="1"/>
    </location>
</feature>
<evidence type="ECO:0000313" key="2">
    <source>
        <dbReference type="Proteomes" id="UP000822688"/>
    </source>
</evidence>
<dbReference type="AlphaFoldDB" id="A0A8T0HJT1"/>
<evidence type="ECO:0000313" key="1">
    <source>
        <dbReference type="EMBL" id="KAG0571048.1"/>
    </source>
</evidence>